<feature type="domain" description="Peptidase C14 caspase" evidence="3">
    <location>
        <begin position="60"/>
        <end position="384"/>
    </location>
</feature>
<feature type="compositionally biased region" description="Basic and acidic residues" evidence="2">
    <location>
        <begin position="625"/>
        <end position="635"/>
    </location>
</feature>
<proteinExistence type="inferred from homology"/>
<feature type="compositionally biased region" description="Polar residues" evidence="2">
    <location>
        <begin position="615"/>
        <end position="624"/>
    </location>
</feature>
<dbReference type="Proteomes" id="UP000636709">
    <property type="component" value="Unassembled WGS sequence"/>
</dbReference>
<feature type="region of interest" description="Disordered" evidence="2">
    <location>
        <begin position="846"/>
        <end position="867"/>
    </location>
</feature>
<dbReference type="PANTHER" id="PTHR48104">
    <property type="entry name" value="METACASPASE-4"/>
    <property type="match status" value="1"/>
</dbReference>
<evidence type="ECO:0000256" key="2">
    <source>
        <dbReference type="SAM" id="MobiDB-lite"/>
    </source>
</evidence>
<dbReference type="OrthoDB" id="610285at2759"/>
<protein>
    <recommendedName>
        <fullName evidence="3">Peptidase C14 caspase domain-containing protein</fullName>
    </recommendedName>
</protein>
<dbReference type="InterPro" id="IPR050452">
    <property type="entry name" value="Metacaspase"/>
</dbReference>
<feature type="compositionally biased region" description="Basic and acidic residues" evidence="2">
    <location>
        <begin position="197"/>
        <end position="206"/>
    </location>
</feature>
<reference evidence="4" key="1">
    <citation type="submission" date="2020-07" db="EMBL/GenBank/DDBJ databases">
        <title>Genome sequence and genetic diversity analysis of an under-domesticated orphan crop, white fonio (Digitaria exilis).</title>
        <authorList>
            <person name="Bennetzen J.L."/>
            <person name="Chen S."/>
            <person name="Ma X."/>
            <person name="Wang X."/>
            <person name="Yssel A.E.J."/>
            <person name="Chaluvadi S.R."/>
            <person name="Johnson M."/>
            <person name="Gangashetty P."/>
            <person name="Hamidou F."/>
            <person name="Sanogo M.D."/>
            <person name="Zwaenepoel A."/>
            <person name="Wallace J."/>
            <person name="Van De Peer Y."/>
            <person name="Van Deynze A."/>
        </authorList>
    </citation>
    <scope>NUCLEOTIDE SEQUENCE</scope>
    <source>
        <tissue evidence="4">Leaves</tissue>
    </source>
</reference>
<evidence type="ECO:0000256" key="1">
    <source>
        <dbReference type="ARBA" id="ARBA00009005"/>
    </source>
</evidence>
<dbReference type="EMBL" id="JACEFO010001700">
    <property type="protein sequence ID" value="KAF8719372.1"/>
    <property type="molecule type" value="Genomic_DNA"/>
</dbReference>
<sequence length="1325" mass="144035">MNATIMSNAGEPHPPYTPIPPTEHPAYTIFLERTGAYVSPPRRLTPPSPSRIRKGAMGEKRAVLVGINYPGTKAELKGCHNDVARMRRCLVDRFGFDESGIRVLVDDGSGPQPTGANIRRELARLVGDARPGDLLFFHYSGHGTRLPAETGQDDDTGYDECIVPCDMNLITGEFYSGGLLDKTKEQIGHSTKQNQTQRRELEERSDSGSSFRAFLKETVRDVFESQGIHLPHRSHRQSDDGDEFEDPKIKKFMKVMLNKLQQGQHGGVMGFMGALAQEFLKAKLEGNQEQLEPAMEQEVHSEQEVYAGTTARVPSNGVLISGCQTDQTSADATTPKGVSYGALSNAIQAILAEHGKVTNKELVLKARKMLSKQGYTQQPGLYCSDEHASLHQPPHELPDPTPTKRQWTRQLAASPTPSSHIPFRLRLPPPHHIKSNEPPASPVSGEHRADESRAQAMGQAAMGRKRAVLVGINYTGRDDELKGCLNDVARMRRCLIDRFGFDEAGIRVLADADPSTPLPTGANIRLELERLVGDARPGDTLFFHYSGHGVQLPAETGEDDDTGYDECIVPCDGNLIKDQDFKELVAKVPDGCLFTIVSDSCHSGGLIDKAKEQIRNSTRQNKSQEPPDQRQETRPPSHASLLGIVHGLFESLLRRSSQQSSHSQSNGTELDIKAEEATAHAIASVKSRSLPLSSFIELLKENTGEEDVGVGTIRKTLFRHFGDDASPKVKKFVKAMAAGNKLREDGDLEGDDKEGHEVRGVKEVYAGTAAASAPPLPRNGVLISGCQTDQTSGDATTAEGVSYGLLSNAIQTILSRKKEGTTVTNRELVLKVRELLSKQGPTLTRVTSQYKNGGGNSPPAQQGGARQARTPIGQLVTIPTKHSSFHPPPPPPSNAPIDLVAGVASSPAMGQKRAVLVGINYPGTEGELKGCLNDVARMRRCLVERFGFDEAGIRVLARRRRRLERLVGDARPGDTLFFHYSGHGLPLPAETGEDDDTGYDECIVPCDLNLIKDQDFTELVAKVPDGCLFTMVSDSCHSGGLIDKTKEQIGNSTKQNRAQHRDRGIKPPSASCTCTSFLRTIRLAFESLGIHLPRRGHHQQSTQNGINNKPDAKPEAAAPSASIATTTNRSLPLSTFIEMLRDKTGRHDVGVGSIRTTLFHHFGHDASPKVKKFVKVMVAKLRHDDGKLDEEAAGQPHPHALVREAMEQDVHSVQEVYAGAPAAASAASAAVRMMPRNGVLISGCQTDETSADATTDDGVSYGALSNAIQDVLLAAGSGRWRKKRGAGVTNRELVVRARELLSKQGYTQQPGLYCSDDHAKRPFIC</sequence>
<keyword evidence="5" id="KW-1185">Reference proteome</keyword>
<dbReference type="Gene3D" id="3.40.50.12660">
    <property type="match status" value="5"/>
</dbReference>
<feature type="compositionally biased region" description="Polar residues" evidence="2">
    <location>
        <begin position="403"/>
        <end position="419"/>
    </location>
</feature>
<evidence type="ECO:0000313" key="5">
    <source>
        <dbReference type="Proteomes" id="UP000636709"/>
    </source>
</evidence>
<dbReference type="InterPro" id="IPR011600">
    <property type="entry name" value="Pept_C14_caspase"/>
</dbReference>
<name>A0A835C240_9POAL</name>
<dbReference type="Pfam" id="PF00656">
    <property type="entry name" value="Peptidase_C14"/>
    <property type="match status" value="3"/>
</dbReference>
<feature type="region of interest" description="Disordered" evidence="2">
    <location>
        <begin position="612"/>
        <end position="637"/>
    </location>
</feature>
<evidence type="ECO:0000259" key="3">
    <source>
        <dbReference type="Pfam" id="PF00656"/>
    </source>
</evidence>
<feature type="domain" description="Peptidase C14 caspase" evidence="3">
    <location>
        <begin position="912"/>
        <end position="1315"/>
    </location>
</feature>
<dbReference type="GO" id="GO:0005737">
    <property type="term" value="C:cytoplasm"/>
    <property type="evidence" value="ECO:0007669"/>
    <property type="project" value="TreeGrafter"/>
</dbReference>
<evidence type="ECO:0000313" key="4">
    <source>
        <dbReference type="EMBL" id="KAF8719372.1"/>
    </source>
</evidence>
<feature type="region of interest" description="Disordered" evidence="2">
    <location>
        <begin position="187"/>
        <end position="208"/>
    </location>
</feature>
<feature type="region of interest" description="Disordered" evidence="2">
    <location>
        <begin position="1093"/>
        <end position="1125"/>
    </location>
</feature>
<accession>A0A835C240</accession>
<feature type="domain" description="Peptidase C14 caspase" evidence="3">
    <location>
        <begin position="464"/>
        <end position="846"/>
    </location>
</feature>
<dbReference type="GO" id="GO:0004197">
    <property type="term" value="F:cysteine-type endopeptidase activity"/>
    <property type="evidence" value="ECO:0007669"/>
    <property type="project" value="InterPro"/>
</dbReference>
<dbReference type="PANTHER" id="PTHR48104:SF15">
    <property type="entry name" value="PEPTIDASE C14 CASPASE DOMAIN-CONTAINING PROTEIN"/>
    <property type="match status" value="1"/>
</dbReference>
<dbReference type="GO" id="GO:0006508">
    <property type="term" value="P:proteolysis"/>
    <property type="evidence" value="ECO:0007669"/>
    <property type="project" value="InterPro"/>
</dbReference>
<feature type="compositionally biased region" description="Basic and acidic residues" evidence="2">
    <location>
        <begin position="384"/>
        <end position="398"/>
    </location>
</feature>
<feature type="compositionally biased region" description="Low complexity" evidence="2">
    <location>
        <begin position="1115"/>
        <end position="1125"/>
    </location>
</feature>
<feature type="region of interest" description="Disordered" evidence="2">
    <location>
        <begin position="384"/>
        <end position="455"/>
    </location>
</feature>
<gene>
    <name evidence="4" type="ORF">HU200_024080</name>
</gene>
<organism evidence="4 5">
    <name type="scientific">Digitaria exilis</name>
    <dbReference type="NCBI Taxonomy" id="1010633"/>
    <lineage>
        <taxon>Eukaryota</taxon>
        <taxon>Viridiplantae</taxon>
        <taxon>Streptophyta</taxon>
        <taxon>Embryophyta</taxon>
        <taxon>Tracheophyta</taxon>
        <taxon>Spermatophyta</taxon>
        <taxon>Magnoliopsida</taxon>
        <taxon>Liliopsida</taxon>
        <taxon>Poales</taxon>
        <taxon>Poaceae</taxon>
        <taxon>PACMAD clade</taxon>
        <taxon>Panicoideae</taxon>
        <taxon>Panicodae</taxon>
        <taxon>Paniceae</taxon>
        <taxon>Anthephorinae</taxon>
        <taxon>Digitaria</taxon>
    </lineage>
</organism>
<comment type="similarity">
    <text evidence="1">Belongs to the peptidase C14B family.</text>
</comment>
<comment type="caution">
    <text evidence="4">The sequence shown here is derived from an EMBL/GenBank/DDBJ whole genome shotgun (WGS) entry which is preliminary data.</text>
</comment>